<evidence type="ECO:0000313" key="2">
    <source>
        <dbReference type="Proteomes" id="UP000179230"/>
    </source>
</evidence>
<dbReference type="Proteomes" id="UP000179230">
    <property type="component" value="Unassembled WGS sequence"/>
</dbReference>
<dbReference type="SUPFAM" id="SSF159501">
    <property type="entry name" value="EreA/ChaN-like"/>
    <property type="match status" value="1"/>
</dbReference>
<evidence type="ECO:0008006" key="3">
    <source>
        <dbReference type="Google" id="ProtNLM"/>
    </source>
</evidence>
<sequence length="239" mass="27244">MKTLSLSDENTFVEIFKSNDLVIVGEMHGVLENAQVIQNLLEIALKTDRQIAVAFEWLLTKSDEENLQSFVMGKSSNITISKFFTDSDGRVTASHIELLKKIREYNHIFNNRITIHAFDSEQNNREETMAKKITNIASEGENLVILTTGSFHAKRFGLGSTFTSMADVLSNNLRTANFFLKYISGTVQVEDVLYDVRESEMQNDNQDDYFDYQIEIPNANPATEKLLLTKLQELTTLER</sequence>
<dbReference type="Gene3D" id="3.40.50.11550">
    <property type="match status" value="1"/>
</dbReference>
<dbReference type="AlphaFoldDB" id="A0A1F6FPU7"/>
<proteinExistence type="predicted"/>
<gene>
    <name evidence="1" type="ORF">A2592_01725</name>
</gene>
<evidence type="ECO:0000313" key="1">
    <source>
        <dbReference type="EMBL" id="OGG87855.1"/>
    </source>
</evidence>
<protein>
    <recommendedName>
        <fullName evidence="3">Haem-binding uptake Tiki superfamily ChaN domain-containing protein</fullName>
    </recommendedName>
</protein>
<organism evidence="1 2">
    <name type="scientific">Candidatus Kaiserbacteria bacterium RIFOXYD1_FULL_42_15</name>
    <dbReference type="NCBI Taxonomy" id="1798532"/>
    <lineage>
        <taxon>Bacteria</taxon>
        <taxon>Candidatus Kaiseribacteriota</taxon>
    </lineage>
</organism>
<comment type="caution">
    <text evidence="1">The sequence shown here is derived from an EMBL/GenBank/DDBJ whole genome shotgun (WGS) entry which is preliminary data.</text>
</comment>
<accession>A0A1F6FPU7</accession>
<name>A0A1F6FPU7_9BACT</name>
<reference evidence="1 2" key="1">
    <citation type="journal article" date="2016" name="Nat. Commun.">
        <title>Thousands of microbial genomes shed light on interconnected biogeochemical processes in an aquifer system.</title>
        <authorList>
            <person name="Anantharaman K."/>
            <person name="Brown C.T."/>
            <person name="Hug L.A."/>
            <person name="Sharon I."/>
            <person name="Castelle C.J."/>
            <person name="Probst A.J."/>
            <person name="Thomas B.C."/>
            <person name="Singh A."/>
            <person name="Wilkins M.J."/>
            <person name="Karaoz U."/>
            <person name="Brodie E.L."/>
            <person name="Williams K.H."/>
            <person name="Hubbard S.S."/>
            <person name="Banfield J.F."/>
        </authorList>
    </citation>
    <scope>NUCLEOTIDE SEQUENCE [LARGE SCALE GENOMIC DNA]</scope>
</reference>
<dbReference type="EMBL" id="MFMT01000039">
    <property type="protein sequence ID" value="OGG87855.1"/>
    <property type="molecule type" value="Genomic_DNA"/>
</dbReference>